<dbReference type="RefSeq" id="WP_195079589.1">
    <property type="nucleotide sequence ID" value="NZ_JAYESH010000008.1"/>
</dbReference>
<gene>
    <name evidence="2" type="ORF">U3653_02460</name>
</gene>
<sequence>MDTLLDFLLTEPVAAAPLDDVTAAWTRHRVAAKRFEQPVEVAVAGGFGADRLGFAFLSGYQEALRTLVPDLPEDELVAMCATEEGGGHPAAIRTTLTERDGAWLLDGTKSFATMGSYARRLVVIASVGAAPDGRNRLRACTVETSEAGVRLTDHPALSFAPEVPHASVTLTGAPAVPLPGDGYLDYLKPFRTIEDIHVLAAALGWLVRVARLSEWPRASRQRLLTLVAAVRGLDIDAPSAAGVHIALGGVFDAFGDLLAEIEPLWQSADPVTRQRWERDRPLLATAGRVRAQRLTAAWRMVEPGGDEAGTGA</sequence>
<keyword evidence="3" id="KW-1185">Reference proteome</keyword>
<reference evidence="2 3" key="1">
    <citation type="submission" date="2023-12" db="EMBL/GenBank/DDBJ databases">
        <title>novel species in genus Nocarida.</title>
        <authorList>
            <person name="Li Z."/>
        </authorList>
    </citation>
    <scope>NUCLEOTIDE SEQUENCE [LARGE SCALE GENOMIC DNA]</scope>
    <source>
        <strain evidence="2 3">CDC186</strain>
    </source>
</reference>
<evidence type="ECO:0000313" key="2">
    <source>
        <dbReference type="EMBL" id="MEB3508876.1"/>
    </source>
</evidence>
<name>A0ABU6AN42_9NOCA</name>
<dbReference type="Pfam" id="PF02770">
    <property type="entry name" value="Acyl-CoA_dh_M"/>
    <property type="match status" value="1"/>
</dbReference>
<dbReference type="SUPFAM" id="SSF56645">
    <property type="entry name" value="Acyl-CoA dehydrogenase NM domain-like"/>
    <property type="match status" value="1"/>
</dbReference>
<dbReference type="EMBL" id="JAYKYQ010000001">
    <property type="protein sequence ID" value="MEB3508876.1"/>
    <property type="molecule type" value="Genomic_DNA"/>
</dbReference>
<feature type="domain" description="Acyl-CoA oxidase/dehydrogenase middle" evidence="1">
    <location>
        <begin position="78"/>
        <end position="155"/>
    </location>
</feature>
<accession>A0ABU6AN42</accession>
<protein>
    <submittedName>
        <fullName evidence="2">Acyl-CoA dehydrogenase family protein</fullName>
    </submittedName>
</protein>
<dbReference type="InterPro" id="IPR009100">
    <property type="entry name" value="AcylCoA_DH/oxidase_NM_dom_sf"/>
</dbReference>
<dbReference type="InterPro" id="IPR006091">
    <property type="entry name" value="Acyl-CoA_Oxase/DH_mid-dom"/>
</dbReference>
<comment type="caution">
    <text evidence="2">The sequence shown here is derived from an EMBL/GenBank/DDBJ whole genome shotgun (WGS) entry which is preliminary data.</text>
</comment>
<organism evidence="2 3">
    <name type="scientific">Nocardia implantans</name>
    <dbReference type="NCBI Taxonomy" id="3108168"/>
    <lineage>
        <taxon>Bacteria</taxon>
        <taxon>Bacillati</taxon>
        <taxon>Actinomycetota</taxon>
        <taxon>Actinomycetes</taxon>
        <taxon>Mycobacteriales</taxon>
        <taxon>Nocardiaceae</taxon>
        <taxon>Nocardia</taxon>
    </lineage>
</organism>
<evidence type="ECO:0000259" key="1">
    <source>
        <dbReference type="Pfam" id="PF02770"/>
    </source>
</evidence>
<proteinExistence type="predicted"/>
<dbReference type="Gene3D" id="2.40.110.10">
    <property type="entry name" value="Butyryl-CoA Dehydrogenase, subunit A, domain 2"/>
    <property type="match status" value="1"/>
</dbReference>
<dbReference type="InterPro" id="IPR046373">
    <property type="entry name" value="Acyl-CoA_Oxase/DH_mid-dom_sf"/>
</dbReference>
<evidence type="ECO:0000313" key="3">
    <source>
        <dbReference type="Proteomes" id="UP001348098"/>
    </source>
</evidence>
<dbReference type="Proteomes" id="UP001348098">
    <property type="component" value="Unassembled WGS sequence"/>
</dbReference>